<evidence type="ECO:0000313" key="1">
    <source>
        <dbReference type="EMBL" id="GAX23722.1"/>
    </source>
</evidence>
<dbReference type="PANTHER" id="PTHR36052:SF1">
    <property type="entry name" value="EXCITATORY AMINO ACID TRANSPORTER"/>
    <property type="match status" value="1"/>
</dbReference>
<sequence>MGLFTTLFGGSLGFAAQAYSNSIRKVPISRQPWNHLGMFILGCYAGAKYPEWEETLVNDINAMRSEKGLSPMVGSNKWIKYSLPEEEPRQIVETNETSP</sequence>
<accession>A0A1Z5KC63</accession>
<dbReference type="PANTHER" id="PTHR36052">
    <property type="entry name" value="EXCITATORY AMINO ACID TRANSPORTER"/>
    <property type="match status" value="1"/>
</dbReference>
<dbReference type="Proteomes" id="UP000198406">
    <property type="component" value="Unassembled WGS sequence"/>
</dbReference>
<name>A0A1Z5KC63_FISSO</name>
<organism evidence="1 2">
    <name type="scientific">Fistulifera solaris</name>
    <name type="common">Oleaginous diatom</name>
    <dbReference type="NCBI Taxonomy" id="1519565"/>
    <lineage>
        <taxon>Eukaryota</taxon>
        <taxon>Sar</taxon>
        <taxon>Stramenopiles</taxon>
        <taxon>Ochrophyta</taxon>
        <taxon>Bacillariophyta</taxon>
        <taxon>Bacillariophyceae</taxon>
        <taxon>Bacillariophycidae</taxon>
        <taxon>Naviculales</taxon>
        <taxon>Naviculaceae</taxon>
        <taxon>Fistulifera</taxon>
    </lineage>
</organism>
<reference evidence="1 2" key="1">
    <citation type="journal article" date="2015" name="Plant Cell">
        <title>Oil accumulation by the oleaginous diatom Fistulifera solaris as revealed by the genome and transcriptome.</title>
        <authorList>
            <person name="Tanaka T."/>
            <person name="Maeda Y."/>
            <person name="Veluchamy A."/>
            <person name="Tanaka M."/>
            <person name="Abida H."/>
            <person name="Marechal E."/>
            <person name="Bowler C."/>
            <person name="Muto M."/>
            <person name="Sunaga Y."/>
            <person name="Tanaka M."/>
            <person name="Yoshino T."/>
            <person name="Taniguchi T."/>
            <person name="Fukuda Y."/>
            <person name="Nemoto M."/>
            <person name="Matsumoto M."/>
            <person name="Wong P.S."/>
            <person name="Aburatani S."/>
            <person name="Fujibuchi W."/>
        </authorList>
    </citation>
    <scope>NUCLEOTIDE SEQUENCE [LARGE SCALE GENOMIC DNA]</scope>
    <source>
        <strain evidence="1 2">JPCC DA0580</strain>
    </source>
</reference>
<comment type="caution">
    <text evidence="1">The sequence shown here is derived from an EMBL/GenBank/DDBJ whole genome shotgun (WGS) entry which is preliminary data.</text>
</comment>
<dbReference type="OrthoDB" id="523796at2759"/>
<keyword evidence="2" id="KW-1185">Reference proteome</keyword>
<evidence type="ECO:0008006" key="3">
    <source>
        <dbReference type="Google" id="ProtNLM"/>
    </source>
</evidence>
<gene>
    <name evidence="1" type="ORF">FisN_12Hh299</name>
</gene>
<proteinExistence type="predicted"/>
<dbReference type="AlphaFoldDB" id="A0A1Z5KC63"/>
<dbReference type="EMBL" id="BDSP01000203">
    <property type="protein sequence ID" value="GAX23722.1"/>
    <property type="molecule type" value="Genomic_DNA"/>
</dbReference>
<evidence type="ECO:0000313" key="2">
    <source>
        <dbReference type="Proteomes" id="UP000198406"/>
    </source>
</evidence>
<protein>
    <recommendedName>
        <fullName evidence="3">NADH dehydrogenase [ubiquinone] 1 subunit C2</fullName>
    </recommendedName>
</protein>
<dbReference type="InParanoid" id="A0A1Z5KC63"/>